<evidence type="ECO:0000313" key="1">
    <source>
        <dbReference type="EMBL" id="PJF18683.1"/>
    </source>
</evidence>
<dbReference type="EMBL" id="MTSL01000107">
    <property type="protein sequence ID" value="PJF18683.1"/>
    <property type="molecule type" value="Genomic_DNA"/>
</dbReference>
<proteinExistence type="predicted"/>
<dbReference type="Proteomes" id="UP000240830">
    <property type="component" value="Unassembled WGS sequence"/>
</dbReference>
<organism evidence="1 2">
    <name type="scientific">Paramicrosporidium saccamoebae</name>
    <dbReference type="NCBI Taxonomy" id="1246581"/>
    <lineage>
        <taxon>Eukaryota</taxon>
        <taxon>Fungi</taxon>
        <taxon>Fungi incertae sedis</taxon>
        <taxon>Cryptomycota</taxon>
        <taxon>Cryptomycota incertae sedis</taxon>
        <taxon>Paramicrosporidium</taxon>
    </lineage>
</organism>
<sequence length="351" mass="40166">MTSNRHSHHPAYAAIATRLMKSSQCSTMHYLSLVNLVSKQFVGKYTFPANWKKRLLAALRRLEAQGQVKSTGRSGLSFQLHKETIVKRRMTRMGHLSNLETMHHEESAAWTIPEVQDYDLNEKLQMASSILLRSHLANDADKFNLASLLVRRILHEQNRRAGTNGMMHRAESDELAVLKDIEETMSIHDECAATILEDEDTMRTMISPERSEKVARLETMLESKSDTISRLEYARQKLEQELQNQDFSRRLLDRELETLNLHGSGALDDLGGDYGMMKLENVHTRESQYQSDIKTIMMDEKMSALDTDETAIQVQEEIKALEVVVEKYDRIFDAAMAKVVECKQIVAEIVP</sequence>
<gene>
    <name evidence="1" type="ORF">PSACC_01501</name>
</gene>
<dbReference type="AlphaFoldDB" id="A0A2H9TLP9"/>
<name>A0A2H9TLP9_9FUNG</name>
<protein>
    <submittedName>
        <fullName evidence="1">Uncharacterized protein</fullName>
    </submittedName>
</protein>
<reference evidence="1 2" key="1">
    <citation type="submission" date="2016-10" db="EMBL/GenBank/DDBJ databases">
        <title>The genome of Paramicrosporidium saccamoebae is the missing link in understanding Cryptomycota and Microsporidia evolution.</title>
        <authorList>
            <person name="Quandt C.A."/>
            <person name="Beaudet D."/>
            <person name="Corsaro D."/>
            <person name="Michel R."/>
            <person name="Corradi N."/>
            <person name="James T."/>
        </authorList>
    </citation>
    <scope>NUCLEOTIDE SEQUENCE [LARGE SCALE GENOMIC DNA]</scope>
    <source>
        <strain evidence="1 2">KSL3</strain>
    </source>
</reference>
<accession>A0A2H9TLP9</accession>
<evidence type="ECO:0000313" key="2">
    <source>
        <dbReference type="Proteomes" id="UP000240830"/>
    </source>
</evidence>
<keyword evidence="2" id="KW-1185">Reference proteome</keyword>
<comment type="caution">
    <text evidence="1">The sequence shown here is derived from an EMBL/GenBank/DDBJ whole genome shotgun (WGS) entry which is preliminary data.</text>
</comment>